<keyword evidence="2" id="KW-1133">Transmembrane helix</keyword>
<reference evidence="4 5" key="1">
    <citation type="submission" date="2019-06" db="EMBL/GenBank/DDBJ databases">
        <title>Sequencing the genomes of 1000 actinobacteria strains.</title>
        <authorList>
            <person name="Klenk H.-P."/>
        </authorList>
    </citation>
    <scope>NUCLEOTIDE SEQUENCE [LARGE SCALE GENOMIC DNA]</scope>
    <source>
        <strain evidence="4 5">DSM 18935</strain>
    </source>
</reference>
<accession>A0A560WGE0</accession>
<name>A0A560WGE0_9MICO</name>
<keyword evidence="5" id="KW-1185">Reference proteome</keyword>
<sequence length="293" mass="30817">MRRVEKVTPTQPPTGAARHQQRPPRRDGGWLALLALTATGLLASFLVAGDDPGGPGGQAEPTGSASSSSQAGVDGTSRQADPGTGDPPSPASGSASSPAPSPSSPEVVTSGSGTLVAVPVAGKDSGRDGRTVRWTMEAEKGLGIDLEPVGALVRQVLQDRRGWETEEGVAFRYLTPKERKNGADVDVTVVLASPDKTDVLCAPLTTRGDVSCMQRGRVVLNSKRWLRGADAFGDDLEGYRTYLVNHEMGHALRYGHVQCPAKGERAPVMMQQTLSLGECEAWSWPVGDGVGRR</sequence>
<feature type="compositionally biased region" description="Low complexity" evidence="1">
    <location>
        <begin position="91"/>
        <end position="113"/>
    </location>
</feature>
<feature type="region of interest" description="Disordered" evidence="1">
    <location>
        <begin position="1"/>
        <end position="28"/>
    </location>
</feature>
<proteinExistence type="predicted"/>
<comment type="caution">
    <text evidence="4">The sequence shown here is derived from an EMBL/GenBank/DDBJ whole genome shotgun (WGS) entry which is preliminary data.</text>
</comment>
<feature type="transmembrane region" description="Helical" evidence="2">
    <location>
        <begin position="28"/>
        <end position="48"/>
    </location>
</feature>
<evidence type="ECO:0000313" key="5">
    <source>
        <dbReference type="Proteomes" id="UP000315628"/>
    </source>
</evidence>
<dbReference type="Pfam" id="PF11350">
    <property type="entry name" value="DUF3152"/>
    <property type="match status" value="1"/>
</dbReference>
<dbReference type="InterPro" id="IPR022603">
    <property type="entry name" value="DUF3152"/>
</dbReference>
<dbReference type="SUPFAM" id="SSF55486">
    <property type="entry name" value="Metalloproteases ('zincins'), catalytic domain"/>
    <property type="match status" value="1"/>
</dbReference>
<dbReference type="AlphaFoldDB" id="A0A560WGE0"/>
<dbReference type="Proteomes" id="UP000315628">
    <property type="component" value="Unassembled WGS sequence"/>
</dbReference>
<organism evidence="4 5">
    <name type="scientific">Marihabitans asiaticum</name>
    <dbReference type="NCBI Taxonomy" id="415218"/>
    <lineage>
        <taxon>Bacteria</taxon>
        <taxon>Bacillati</taxon>
        <taxon>Actinomycetota</taxon>
        <taxon>Actinomycetes</taxon>
        <taxon>Micrococcales</taxon>
        <taxon>Intrasporangiaceae</taxon>
        <taxon>Marihabitans</taxon>
    </lineage>
</organism>
<keyword evidence="2" id="KW-0812">Transmembrane</keyword>
<evidence type="ECO:0000256" key="1">
    <source>
        <dbReference type="SAM" id="MobiDB-lite"/>
    </source>
</evidence>
<keyword evidence="2" id="KW-0472">Membrane</keyword>
<feature type="compositionally biased region" description="Polar residues" evidence="1">
    <location>
        <begin position="61"/>
        <end position="79"/>
    </location>
</feature>
<dbReference type="EMBL" id="VIUW01000001">
    <property type="protein sequence ID" value="TWD16749.1"/>
    <property type="molecule type" value="Genomic_DNA"/>
</dbReference>
<feature type="region of interest" description="Disordered" evidence="1">
    <location>
        <begin position="46"/>
        <end position="131"/>
    </location>
</feature>
<protein>
    <submittedName>
        <fullName evidence="4">Uncharacterized protein DUF3152</fullName>
    </submittedName>
</protein>
<feature type="domain" description="DUF3152" evidence="3">
    <location>
        <begin position="103"/>
        <end position="281"/>
    </location>
</feature>
<evidence type="ECO:0000256" key="2">
    <source>
        <dbReference type="SAM" id="Phobius"/>
    </source>
</evidence>
<evidence type="ECO:0000313" key="4">
    <source>
        <dbReference type="EMBL" id="TWD16749.1"/>
    </source>
</evidence>
<gene>
    <name evidence="4" type="ORF">FB557_0285</name>
</gene>
<evidence type="ECO:0000259" key="3">
    <source>
        <dbReference type="Pfam" id="PF11350"/>
    </source>
</evidence>